<evidence type="ECO:0000313" key="3">
    <source>
        <dbReference type="Proteomes" id="UP000735302"/>
    </source>
</evidence>
<dbReference type="AlphaFoldDB" id="A0AAV4DKN8"/>
<evidence type="ECO:0000313" key="2">
    <source>
        <dbReference type="EMBL" id="GFO44818.1"/>
    </source>
</evidence>
<protein>
    <submittedName>
        <fullName evidence="2">Uncharacterized protein</fullName>
    </submittedName>
</protein>
<feature type="compositionally biased region" description="Basic and acidic residues" evidence="1">
    <location>
        <begin position="104"/>
        <end position="114"/>
    </location>
</feature>
<gene>
    <name evidence="2" type="ORF">PoB_007132300</name>
</gene>
<dbReference type="EMBL" id="BLXT01007982">
    <property type="protein sequence ID" value="GFO44818.1"/>
    <property type="molecule type" value="Genomic_DNA"/>
</dbReference>
<evidence type="ECO:0000256" key="1">
    <source>
        <dbReference type="SAM" id="MobiDB-lite"/>
    </source>
</evidence>
<feature type="region of interest" description="Disordered" evidence="1">
    <location>
        <begin position="103"/>
        <end position="123"/>
    </location>
</feature>
<reference evidence="2 3" key="1">
    <citation type="journal article" date="2021" name="Elife">
        <title>Chloroplast acquisition without the gene transfer in kleptoplastic sea slugs, Plakobranchus ocellatus.</title>
        <authorList>
            <person name="Maeda T."/>
            <person name="Takahashi S."/>
            <person name="Yoshida T."/>
            <person name="Shimamura S."/>
            <person name="Takaki Y."/>
            <person name="Nagai Y."/>
            <person name="Toyoda A."/>
            <person name="Suzuki Y."/>
            <person name="Arimoto A."/>
            <person name="Ishii H."/>
            <person name="Satoh N."/>
            <person name="Nishiyama T."/>
            <person name="Hasebe M."/>
            <person name="Maruyama T."/>
            <person name="Minagawa J."/>
            <person name="Obokata J."/>
            <person name="Shigenobu S."/>
        </authorList>
    </citation>
    <scope>NUCLEOTIDE SEQUENCE [LARGE SCALE GENOMIC DNA]</scope>
</reference>
<keyword evidence="3" id="KW-1185">Reference proteome</keyword>
<name>A0AAV4DKN8_9GAST</name>
<comment type="caution">
    <text evidence="2">The sequence shown here is derived from an EMBL/GenBank/DDBJ whole genome shotgun (WGS) entry which is preliminary data.</text>
</comment>
<accession>A0AAV4DKN8</accession>
<dbReference type="Proteomes" id="UP000735302">
    <property type="component" value="Unassembled WGS sequence"/>
</dbReference>
<sequence>MAGELALGAADTLLPSIRSPAKGTMRITTTKPYSPGYATIHALYSQATGCKNTSAADKYKYNYYSKSILNHTVPEVWINKDADLQRDINLQALTWAAYLSAAETMKRSETDTRSKPRAQRKLT</sequence>
<organism evidence="2 3">
    <name type="scientific">Plakobranchus ocellatus</name>
    <dbReference type="NCBI Taxonomy" id="259542"/>
    <lineage>
        <taxon>Eukaryota</taxon>
        <taxon>Metazoa</taxon>
        <taxon>Spiralia</taxon>
        <taxon>Lophotrochozoa</taxon>
        <taxon>Mollusca</taxon>
        <taxon>Gastropoda</taxon>
        <taxon>Heterobranchia</taxon>
        <taxon>Euthyneura</taxon>
        <taxon>Panpulmonata</taxon>
        <taxon>Sacoglossa</taxon>
        <taxon>Placobranchoidea</taxon>
        <taxon>Plakobranchidae</taxon>
        <taxon>Plakobranchus</taxon>
    </lineage>
</organism>
<proteinExistence type="predicted"/>